<dbReference type="PRINTS" id="PR00738">
    <property type="entry name" value="GLHYDRLASE20"/>
</dbReference>
<dbReference type="InterPro" id="IPR015882">
    <property type="entry name" value="HEX_bac_N"/>
</dbReference>
<dbReference type="Pfam" id="PF00728">
    <property type="entry name" value="Glyco_hydro_20"/>
    <property type="match status" value="1"/>
</dbReference>
<reference evidence="6 7" key="1">
    <citation type="submission" date="2023-07" db="EMBL/GenBank/DDBJ databases">
        <authorList>
            <person name="Lian W.-H."/>
        </authorList>
    </citation>
    <scope>NUCLEOTIDE SEQUENCE [LARGE SCALE GENOMIC DNA]</scope>
    <source>
        <strain evidence="6 7">SYSU DXS3180</strain>
    </source>
</reference>
<evidence type="ECO:0000259" key="5">
    <source>
        <dbReference type="Pfam" id="PF02838"/>
    </source>
</evidence>
<keyword evidence="2" id="KW-0378">Hydrolase</keyword>
<dbReference type="Gene3D" id="3.20.20.80">
    <property type="entry name" value="Glycosidases"/>
    <property type="match status" value="1"/>
</dbReference>
<keyword evidence="7" id="KW-1185">Reference proteome</keyword>
<dbReference type="RefSeq" id="WP_369328614.1">
    <property type="nucleotide sequence ID" value="NZ_JAULBC010000002.1"/>
</dbReference>
<dbReference type="InterPro" id="IPR017853">
    <property type="entry name" value="GH"/>
</dbReference>
<dbReference type="SUPFAM" id="SSF51445">
    <property type="entry name" value="(Trans)glycosidases"/>
    <property type="match status" value="1"/>
</dbReference>
<feature type="domain" description="Glycoside hydrolase family 20 catalytic" evidence="4">
    <location>
        <begin position="166"/>
        <end position="476"/>
    </location>
</feature>
<evidence type="ECO:0000313" key="6">
    <source>
        <dbReference type="EMBL" id="MEX6687210.1"/>
    </source>
</evidence>
<keyword evidence="3" id="KW-0326">Glycosidase</keyword>
<dbReference type="Pfam" id="PF02838">
    <property type="entry name" value="Glyco_hydro_20b"/>
    <property type="match status" value="1"/>
</dbReference>
<protein>
    <submittedName>
        <fullName evidence="6">Family 20 glycosylhydrolase</fullName>
    </submittedName>
</protein>
<dbReference type="Proteomes" id="UP001560573">
    <property type="component" value="Unassembled WGS sequence"/>
</dbReference>
<dbReference type="Gene3D" id="3.30.379.10">
    <property type="entry name" value="Chitobiase/beta-hexosaminidase domain 2-like"/>
    <property type="match status" value="1"/>
</dbReference>
<evidence type="ECO:0000256" key="1">
    <source>
        <dbReference type="ARBA" id="ARBA00006285"/>
    </source>
</evidence>
<evidence type="ECO:0000256" key="3">
    <source>
        <dbReference type="ARBA" id="ARBA00023295"/>
    </source>
</evidence>
<dbReference type="EMBL" id="JAULBC010000002">
    <property type="protein sequence ID" value="MEX6687210.1"/>
    <property type="molecule type" value="Genomic_DNA"/>
</dbReference>
<evidence type="ECO:0000259" key="4">
    <source>
        <dbReference type="Pfam" id="PF00728"/>
    </source>
</evidence>
<gene>
    <name evidence="6" type="ORF">QTN47_06875</name>
</gene>
<comment type="similarity">
    <text evidence="1">Belongs to the glycosyl hydrolase 20 family.</text>
</comment>
<dbReference type="InterPro" id="IPR029018">
    <property type="entry name" value="Hex-like_dom2"/>
</dbReference>
<sequence>MLTTRFAILTLIFALITVNLFSQLNNIYSIVPKPFSLNTNGERFAITNQLRVSVTGHPDHRIYANASRFVRRMAERTGIFLDEQGFVTAKDTNSASSVLIVIKRPGKLQLREDESYFIQINSKQVQVRAETDLGAMHALETLMQLVSADSSGYYLPGLTINDKPRFTWRGLLLDPALHFLPVNVIKRTLDGMAAVKLNVLHLTLCNDQGFRFESKIFPRLQQLASDGNFYTQEQIKDIVNYASERGIRVVPEVVVPAHTTAILVAYPELATLKKEYTLQRYFGVFDPVLDPTNEKVYTFLSKLFTEVAGLFPDQVFHIGGDENTGKDWNNSRQIRTYMRANGIDSAAALQTLFNKKILPVITKNKKTMMGWDEIFQPGLPEDVIIQSWRGKQAFYESVKAGHDAVLSNGYYIDLIQPASYHYLNDPQPDDADISAKQAQHILGGEATMWGEHVTPETVDSRIWPRTAAIAERLWSEKDVRDVDDMYRRLDIVSLQLEQLGLCHLSFKNTMLRRLCNGYDTRALQALVDVIEPLKIYERNQGDTMYTIFSPYTKLADVATPDQAVPRIFTKQVDDFLQTGDSTLETEIKQQLLKWQNNHIAFLTLLRNSPVLQEAEPLSLHLSEIAATALEAIDLIQRHETAGKQWVQQKEMLLETAKEQGGRCELQVVAPIQKLVNAVSGDAETSSTESTWLVSTRQ</sequence>
<evidence type="ECO:0000256" key="2">
    <source>
        <dbReference type="ARBA" id="ARBA00022801"/>
    </source>
</evidence>
<organism evidence="6 7">
    <name type="scientific">Danxiaibacter flavus</name>
    <dbReference type="NCBI Taxonomy" id="3049108"/>
    <lineage>
        <taxon>Bacteria</taxon>
        <taxon>Pseudomonadati</taxon>
        <taxon>Bacteroidota</taxon>
        <taxon>Chitinophagia</taxon>
        <taxon>Chitinophagales</taxon>
        <taxon>Chitinophagaceae</taxon>
        <taxon>Danxiaibacter</taxon>
    </lineage>
</organism>
<dbReference type="InterPro" id="IPR025705">
    <property type="entry name" value="Beta_hexosaminidase_sua/sub"/>
</dbReference>
<dbReference type="InterPro" id="IPR015883">
    <property type="entry name" value="Glyco_hydro_20_cat"/>
</dbReference>
<accession>A0ABV3ZCK8</accession>
<name>A0ABV3ZCK8_9BACT</name>
<evidence type="ECO:0000313" key="7">
    <source>
        <dbReference type="Proteomes" id="UP001560573"/>
    </source>
</evidence>
<dbReference type="PANTHER" id="PTHR22600">
    <property type="entry name" value="BETA-HEXOSAMINIDASE"/>
    <property type="match status" value="1"/>
</dbReference>
<comment type="caution">
    <text evidence="6">The sequence shown here is derived from an EMBL/GenBank/DDBJ whole genome shotgun (WGS) entry which is preliminary data.</text>
</comment>
<feature type="domain" description="Beta-hexosaminidase bacterial type N-terminal" evidence="5">
    <location>
        <begin position="28"/>
        <end position="162"/>
    </location>
</feature>
<dbReference type="SUPFAM" id="SSF55545">
    <property type="entry name" value="beta-N-acetylhexosaminidase-like domain"/>
    <property type="match status" value="1"/>
</dbReference>
<dbReference type="PANTHER" id="PTHR22600:SF21">
    <property type="entry name" value="BETA-HEXOSAMINIDASE A"/>
    <property type="match status" value="1"/>
</dbReference>
<proteinExistence type="inferred from homology"/>